<organism evidence="8 9">
    <name type="scientific">Pichia inconspicua</name>
    <dbReference type="NCBI Taxonomy" id="52247"/>
    <lineage>
        <taxon>Eukaryota</taxon>
        <taxon>Fungi</taxon>
        <taxon>Dikarya</taxon>
        <taxon>Ascomycota</taxon>
        <taxon>Saccharomycotina</taxon>
        <taxon>Pichiomycetes</taxon>
        <taxon>Pichiales</taxon>
        <taxon>Pichiaceae</taxon>
        <taxon>Pichia</taxon>
    </lineage>
</organism>
<dbReference type="GO" id="GO:0005774">
    <property type="term" value="C:vacuolar membrane"/>
    <property type="evidence" value="ECO:0007669"/>
    <property type="project" value="TreeGrafter"/>
</dbReference>
<dbReference type="OrthoDB" id="75720at2759"/>
<feature type="transmembrane region" description="Helical" evidence="7">
    <location>
        <begin position="124"/>
        <end position="140"/>
    </location>
</feature>
<dbReference type="PANTHER" id="PTHR13131:SF5">
    <property type="entry name" value="CYSTINOSIN"/>
    <property type="match status" value="1"/>
</dbReference>
<dbReference type="AlphaFoldDB" id="A0A4T0X186"/>
<dbReference type="SMART" id="SM00679">
    <property type="entry name" value="CTNS"/>
    <property type="match status" value="2"/>
</dbReference>
<feature type="transmembrane region" description="Helical" evidence="7">
    <location>
        <begin position="39"/>
        <end position="59"/>
    </location>
</feature>
<keyword evidence="4" id="KW-0677">Repeat</keyword>
<keyword evidence="6 7" id="KW-0472">Membrane</keyword>
<keyword evidence="9" id="KW-1185">Reference proteome</keyword>
<evidence type="ECO:0000313" key="9">
    <source>
        <dbReference type="Proteomes" id="UP000307173"/>
    </source>
</evidence>
<sequence>MQLTSACGWIYAIVWGLSFYPTLYLNYKLRTSDSISVDYICLNIGGYLCYSVSLLLQLYNPNVVSQFMAKFDGRRPILSKADLFYAFHGLFILFVLLSQIIFGKSIWGFHNERKHFKLHRLTKLMLLGIVIFLAGNWFLGAEEFRVLTIALNLAYFKIIMSLVKYVPQVIHNYRRKTMYGISKLQIALDATGALFCMLEL</sequence>
<evidence type="ECO:0000256" key="6">
    <source>
        <dbReference type="ARBA" id="ARBA00023136"/>
    </source>
</evidence>
<comment type="subcellular location">
    <subcellularLocation>
        <location evidence="1">Endomembrane system</location>
        <topology evidence="1">Multi-pass membrane protein</topology>
    </subcellularLocation>
</comment>
<dbReference type="InterPro" id="IPR006603">
    <property type="entry name" value="PQ-loop_rpt"/>
</dbReference>
<dbReference type="GO" id="GO:0015184">
    <property type="term" value="F:L-cystine transmembrane transporter activity"/>
    <property type="evidence" value="ECO:0007669"/>
    <property type="project" value="TreeGrafter"/>
</dbReference>
<feature type="transmembrane region" description="Helical" evidence="7">
    <location>
        <begin position="83"/>
        <end position="103"/>
    </location>
</feature>
<protein>
    <submittedName>
        <fullName evidence="8">Uncharacterized protein</fullName>
    </submittedName>
</protein>
<dbReference type="InterPro" id="IPR005282">
    <property type="entry name" value="LC_transporter"/>
</dbReference>
<keyword evidence="5 7" id="KW-1133">Transmembrane helix</keyword>
<dbReference type="Gene3D" id="1.20.1280.290">
    <property type="match status" value="1"/>
</dbReference>
<accession>A0A4T0X186</accession>
<dbReference type="Proteomes" id="UP000307173">
    <property type="component" value="Unassembled WGS sequence"/>
</dbReference>
<comment type="caution">
    <text evidence="8">The sequence shown here is derived from an EMBL/GenBank/DDBJ whole genome shotgun (WGS) entry which is preliminary data.</text>
</comment>
<dbReference type="Pfam" id="PF04193">
    <property type="entry name" value="PQ-loop"/>
    <property type="match status" value="2"/>
</dbReference>
<feature type="transmembrane region" description="Helical" evidence="7">
    <location>
        <begin position="6"/>
        <end position="27"/>
    </location>
</feature>
<evidence type="ECO:0000256" key="4">
    <source>
        <dbReference type="ARBA" id="ARBA00022737"/>
    </source>
</evidence>
<proteinExistence type="predicted"/>
<keyword evidence="2" id="KW-0813">Transport</keyword>
<evidence type="ECO:0000256" key="2">
    <source>
        <dbReference type="ARBA" id="ARBA00022448"/>
    </source>
</evidence>
<reference evidence="8 9" key="1">
    <citation type="journal article" date="2019" name="Front. Genet.">
        <title>Whole-Genome Sequencing of the Opportunistic Yeast Pathogen Candida inconspicua Uncovers Its Hybrid Origin.</title>
        <authorList>
            <person name="Mixao V."/>
            <person name="Hansen A.P."/>
            <person name="Saus E."/>
            <person name="Boekhout T."/>
            <person name="Lass-Florl C."/>
            <person name="Gabaldon T."/>
        </authorList>
    </citation>
    <scope>NUCLEOTIDE SEQUENCE [LARGE SCALE GENOMIC DNA]</scope>
    <source>
        <strain evidence="8 9">CBS 180</strain>
    </source>
</reference>
<dbReference type="GO" id="GO:0012505">
    <property type="term" value="C:endomembrane system"/>
    <property type="evidence" value="ECO:0007669"/>
    <property type="project" value="UniProtKB-SubCell"/>
</dbReference>
<keyword evidence="3 7" id="KW-0812">Transmembrane</keyword>
<evidence type="ECO:0000256" key="7">
    <source>
        <dbReference type="SAM" id="Phobius"/>
    </source>
</evidence>
<dbReference type="STRING" id="52247.A0A4T0X186"/>
<evidence type="ECO:0000256" key="5">
    <source>
        <dbReference type="ARBA" id="ARBA00022989"/>
    </source>
</evidence>
<gene>
    <name evidence="8" type="ORF">CANINC_002436</name>
</gene>
<evidence type="ECO:0000256" key="1">
    <source>
        <dbReference type="ARBA" id="ARBA00004127"/>
    </source>
</evidence>
<name>A0A4T0X186_9ASCO</name>
<evidence type="ECO:0000256" key="3">
    <source>
        <dbReference type="ARBA" id="ARBA00022692"/>
    </source>
</evidence>
<evidence type="ECO:0000313" key="8">
    <source>
        <dbReference type="EMBL" id="TID28563.1"/>
    </source>
</evidence>
<dbReference type="EMBL" id="SELW01000391">
    <property type="protein sequence ID" value="TID28563.1"/>
    <property type="molecule type" value="Genomic_DNA"/>
</dbReference>
<dbReference type="GO" id="GO:0000324">
    <property type="term" value="C:fungal-type vacuole"/>
    <property type="evidence" value="ECO:0007669"/>
    <property type="project" value="TreeGrafter"/>
</dbReference>
<dbReference type="PANTHER" id="PTHR13131">
    <property type="entry name" value="CYSTINOSIN"/>
    <property type="match status" value="1"/>
</dbReference>
<feature type="transmembrane region" description="Helical" evidence="7">
    <location>
        <begin position="146"/>
        <end position="166"/>
    </location>
</feature>